<dbReference type="RefSeq" id="WP_317792062.1">
    <property type="nucleotide sequence ID" value="NZ_AP028461.1"/>
</dbReference>
<protein>
    <recommendedName>
        <fullName evidence="5">DUF5666 domain-containing protein</fullName>
    </recommendedName>
</protein>
<sequence length="203" mass="20063">MRMRRSAAAVALAVAVVVPTAVTGVAAYAKSPSPAASSVVTDKKPKPDNKKKTPFQASGTVTGVDAAAGTVTVAARSGTKDVRGKTVTMTVAADARIVLNGKKVKLAALAAGLKVSVTGTRTDTAYLAGKIQAAGKVKPAPSPSTPTTPPTASPSPSDSVSPAPTESSSPAPTESSSPAPTESSTPEPTESSEPTGSPEPSED</sequence>
<evidence type="ECO:0000313" key="4">
    <source>
        <dbReference type="Proteomes" id="UP001597183"/>
    </source>
</evidence>
<organism evidence="3 4">
    <name type="scientific">Actinoplanes sichuanensis</name>
    <dbReference type="NCBI Taxonomy" id="512349"/>
    <lineage>
        <taxon>Bacteria</taxon>
        <taxon>Bacillati</taxon>
        <taxon>Actinomycetota</taxon>
        <taxon>Actinomycetes</taxon>
        <taxon>Micromonosporales</taxon>
        <taxon>Micromonosporaceae</taxon>
        <taxon>Actinoplanes</taxon>
    </lineage>
</organism>
<dbReference type="EMBL" id="JBHTMK010000040">
    <property type="protein sequence ID" value="MFD1369787.1"/>
    <property type="molecule type" value="Genomic_DNA"/>
</dbReference>
<feature type="region of interest" description="Disordered" evidence="1">
    <location>
        <begin position="35"/>
        <end position="57"/>
    </location>
</feature>
<feature type="signal peptide" evidence="2">
    <location>
        <begin position="1"/>
        <end position="29"/>
    </location>
</feature>
<proteinExistence type="predicted"/>
<feature type="compositionally biased region" description="Low complexity" evidence="1">
    <location>
        <begin position="154"/>
        <end position="203"/>
    </location>
</feature>
<evidence type="ECO:0008006" key="5">
    <source>
        <dbReference type="Google" id="ProtNLM"/>
    </source>
</evidence>
<keyword evidence="4" id="KW-1185">Reference proteome</keyword>
<reference evidence="4" key="1">
    <citation type="journal article" date="2019" name="Int. J. Syst. Evol. Microbiol.">
        <title>The Global Catalogue of Microorganisms (GCM) 10K type strain sequencing project: providing services to taxonomists for standard genome sequencing and annotation.</title>
        <authorList>
            <consortium name="The Broad Institute Genomics Platform"/>
            <consortium name="The Broad Institute Genome Sequencing Center for Infectious Disease"/>
            <person name="Wu L."/>
            <person name="Ma J."/>
        </authorList>
    </citation>
    <scope>NUCLEOTIDE SEQUENCE [LARGE SCALE GENOMIC DNA]</scope>
    <source>
        <strain evidence="4">CCM 7526</strain>
    </source>
</reference>
<gene>
    <name evidence="3" type="ORF">ACFQ5G_30990</name>
</gene>
<keyword evidence="2" id="KW-0732">Signal</keyword>
<feature type="compositionally biased region" description="Pro residues" evidence="1">
    <location>
        <begin position="140"/>
        <end position="153"/>
    </location>
</feature>
<name>A0ABW4AGC2_9ACTN</name>
<evidence type="ECO:0000256" key="2">
    <source>
        <dbReference type="SAM" id="SignalP"/>
    </source>
</evidence>
<evidence type="ECO:0000313" key="3">
    <source>
        <dbReference type="EMBL" id="MFD1369787.1"/>
    </source>
</evidence>
<dbReference type="Proteomes" id="UP001597183">
    <property type="component" value="Unassembled WGS sequence"/>
</dbReference>
<feature type="region of interest" description="Disordered" evidence="1">
    <location>
        <begin position="133"/>
        <end position="203"/>
    </location>
</feature>
<comment type="caution">
    <text evidence="3">The sequence shown here is derived from an EMBL/GenBank/DDBJ whole genome shotgun (WGS) entry which is preliminary data.</text>
</comment>
<accession>A0ABW4AGC2</accession>
<feature type="chain" id="PRO_5045221956" description="DUF5666 domain-containing protein" evidence="2">
    <location>
        <begin position="30"/>
        <end position="203"/>
    </location>
</feature>
<evidence type="ECO:0000256" key="1">
    <source>
        <dbReference type="SAM" id="MobiDB-lite"/>
    </source>
</evidence>
<feature type="compositionally biased region" description="Basic and acidic residues" evidence="1">
    <location>
        <begin position="41"/>
        <end position="51"/>
    </location>
</feature>